<evidence type="ECO:0000256" key="5">
    <source>
        <dbReference type="SAM" id="MobiDB-lite"/>
    </source>
</evidence>
<reference evidence="8" key="1">
    <citation type="submission" date="2021-01" db="EMBL/GenBank/DDBJ databases">
        <authorList>
            <person name="Corre E."/>
            <person name="Pelletier E."/>
            <person name="Niang G."/>
            <person name="Scheremetjew M."/>
            <person name="Finn R."/>
            <person name="Kale V."/>
            <person name="Holt S."/>
            <person name="Cochrane G."/>
            <person name="Meng A."/>
            <person name="Brown T."/>
            <person name="Cohen L."/>
        </authorList>
    </citation>
    <scope>NUCLEOTIDE SEQUENCE</scope>
    <source>
        <strain evidence="8">CCMP3105</strain>
    </source>
</reference>
<evidence type="ECO:0000256" key="6">
    <source>
        <dbReference type="SAM" id="Phobius"/>
    </source>
</evidence>
<evidence type="ECO:0000256" key="1">
    <source>
        <dbReference type="ARBA" id="ARBA00004141"/>
    </source>
</evidence>
<keyword evidence="3 6" id="KW-1133">Transmembrane helix</keyword>
<dbReference type="GO" id="GO:0046873">
    <property type="term" value="F:metal ion transmembrane transporter activity"/>
    <property type="evidence" value="ECO:0007669"/>
    <property type="project" value="InterPro"/>
</dbReference>
<accession>A0A7S4SAR2</accession>
<feature type="transmembrane region" description="Helical" evidence="6">
    <location>
        <begin position="278"/>
        <end position="299"/>
    </location>
</feature>
<evidence type="ECO:0000256" key="2">
    <source>
        <dbReference type="ARBA" id="ARBA00022692"/>
    </source>
</evidence>
<dbReference type="InterPro" id="IPR003689">
    <property type="entry name" value="ZIP"/>
</dbReference>
<feature type="region of interest" description="Disordered" evidence="5">
    <location>
        <begin position="32"/>
        <end position="113"/>
    </location>
</feature>
<protein>
    <submittedName>
        <fullName evidence="8">Uncharacterized protein</fullName>
    </submittedName>
</protein>
<feature type="compositionally biased region" description="Basic and acidic residues" evidence="5">
    <location>
        <begin position="32"/>
        <end position="52"/>
    </location>
</feature>
<feature type="region of interest" description="Disordered" evidence="5">
    <location>
        <begin position="373"/>
        <end position="399"/>
    </location>
</feature>
<dbReference type="PANTHER" id="PTHR16950:SF16">
    <property type="entry name" value="ZINC TRANSPORTER ZIP13"/>
    <property type="match status" value="1"/>
</dbReference>
<evidence type="ECO:0000256" key="7">
    <source>
        <dbReference type="SAM" id="SignalP"/>
    </source>
</evidence>
<keyword evidence="7" id="KW-0732">Signal</keyword>
<keyword evidence="2 6" id="KW-0812">Transmembrane</keyword>
<evidence type="ECO:0000256" key="3">
    <source>
        <dbReference type="ARBA" id="ARBA00022989"/>
    </source>
</evidence>
<feature type="transmembrane region" description="Helical" evidence="6">
    <location>
        <begin position="311"/>
        <end position="332"/>
    </location>
</feature>
<feature type="compositionally biased region" description="Basic residues" evidence="5">
    <location>
        <begin position="388"/>
        <end position="399"/>
    </location>
</feature>
<dbReference type="AlphaFoldDB" id="A0A7S4SAR2"/>
<evidence type="ECO:0000256" key="4">
    <source>
        <dbReference type="ARBA" id="ARBA00023136"/>
    </source>
</evidence>
<evidence type="ECO:0000313" key="8">
    <source>
        <dbReference type="EMBL" id="CAE4639932.1"/>
    </source>
</evidence>
<feature type="transmembrane region" description="Helical" evidence="6">
    <location>
        <begin position="344"/>
        <end position="364"/>
    </location>
</feature>
<feature type="transmembrane region" description="Helical" evidence="6">
    <location>
        <begin position="181"/>
        <end position="198"/>
    </location>
</feature>
<feature type="signal peptide" evidence="7">
    <location>
        <begin position="1"/>
        <end position="17"/>
    </location>
</feature>
<keyword evidence="4 6" id="KW-0472">Membrane</keyword>
<feature type="transmembrane region" description="Helical" evidence="6">
    <location>
        <begin position="150"/>
        <end position="169"/>
    </location>
</feature>
<dbReference type="GO" id="GO:0016020">
    <property type="term" value="C:membrane"/>
    <property type="evidence" value="ECO:0007669"/>
    <property type="project" value="UniProtKB-SubCell"/>
</dbReference>
<feature type="transmembrane region" description="Helical" evidence="6">
    <location>
        <begin position="118"/>
        <end position="138"/>
    </location>
</feature>
<proteinExistence type="predicted"/>
<comment type="subcellular location">
    <subcellularLocation>
        <location evidence="1">Membrane</location>
        <topology evidence="1">Multi-pass membrane protein</topology>
    </subcellularLocation>
</comment>
<sequence length="399" mass="42874">MAGVRLITLATVAVAWAVAVYPWLAHAGAAGEDHADHHHDHHGGHDHQDHRDHHAGHAHHDPDVEHRHGKHHEHEHHDHHNDRHDPRTHNSHDHHDHQGNHDHGHEPRARAPPNWRGAYISALSMSAVSFTGVLLLGFLQMPSLGAIVEYTCLAFAGAVLVADALLHLLPHALEGASHEDMTGVGLSAVAGAFSLLVVPELCEWHRHKHGHGIEASGVANLVTEMLHNFVDGIAIGLSFIAGPAAGLEASLAVAAHELPQELGDFMVLRAAGFPVPRLLFWNFVASLTCILGVAVAHYIGEETSALLQKHLMAFTAGTFLTLALGMIHPQVTESIQRHHKGGRALASAKFLCISVSALAIGVLLKVGGMESGHAHGHHDHSEGQMHGHPGHGMHSHSEM</sequence>
<name>A0A7S4SAR2_9DINO</name>
<dbReference type="Pfam" id="PF02535">
    <property type="entry name" value="Zip"/>
    <property type="match status" value="1"/>
</dbReference>
<feature type="compositionally biased region" description="Basic and acidic residues" evidence="5">
    <location>
        <begin position="75"/>
        <end position="109"/>
    </location>
</feature>
<organism evidence="8">
    <name type="scientific">Alexandrium monilatum</name>
    <dbReference type="NCBI Taxonomy" id="311494"/>
    <lineage>
        <taxon>Eukaryota</taxon>
        <taxon>Sar</taxon>
        <taxon>Alveolata</taxon>
        <taxon>Dinophyceae</taxon>
        <taxon>Gonyaulacales</taxon>
        <taxon>Pyrocystaceae</taxon>
        <taxon>Alexandrium</taxon>
    </lineage>
</organism>
<dbReference type="EMBL" id="HBNR01067244">
    <property type="protein sequence ID" value="CAE4639932.1"/>
    <property type="molecule type" value="Transcribed_RNA"/>
</dbReference>
<dbReference type="PANTHER" id="PTHR16950">
    <property type="entry name" value="ZINC TRANSPORTER SLC39A7 HISTIDINE-RICH MEMBRANE PROTEIN KE4"/>
    <property type="match status" value="1"/>
</dbReference>
<feature type="chain" id="PRO_5030723069" evidence="7">
    <location>
        <begin position="18"/>
        <end position="399"/>
    </location>
</feature>
<gene>
    <name evidence="8" type="ORF">AMON00008_LOCUS47535</name>
</gene>